<dbReference type="PANTHER" id="PTHR21113:SF4">
    <property type="entry name" value="CHITIN-BINDING TYPE-4 DOMAIN-CONTAINING PROTEIN"/>
    <property type="match status" value="1"/>
</dbReference>
<feature type="compositionally biased region" description="Gly residues" evidence="1">
    <location>
        <begin position="431"/>
        <end position="447"/>
    </location>
</feature>
<feature type="compositionally biased region" description="Polar residues" evidence="1">
    <location>
        <begin position="1018"/>
        <end position="1033"/>
    </location>
</feature>
<feature type="compositionally biased region" description="Basic and acidic residues" evidence="1">
    <location>
        <begin position="123"/>
        <end position="141"/>
    </location>
</feature>
<accession>K0RR13</accession>
<keyword evidence="3" id="KW-1185">Reference proteome</keyword>
<feature type="region of interest" description="Disordered" evidence="1">
    <location>
        <begin position="160"/>
        <end position="202"/>
    </location>
</feature>
<evidence type="ECO:0000256" key="1">
    <source>
        <dbReference type="SAM" id="MobiDB-lite"/>
    </source>
</evidence>
<dbReference type="OrthoDB" id="10502716at2759"/>
<reference evidence="2 3" key="1">
    <citation type="journal article" date="2012" name="Genome Biol.">
        <title>Genome and low-iron response of an oceanic diatom adapted to chronic iron limitation.</title>
        <authorList>
            <person name="Lommer M."/>
            <person name="Specht M."/>
            <person name="Roy A.S."/>
            <person name="Kraemer L."/>
            <person name="Andreson R."/>
            <person name="Gutowska M.A."/>
            <person name="Wolf J."/>
            <person name="Bergner S.V."/>
            <person name="Schilhabel M.B."/>
            <person name="Klostermeier U.C."/>
            <person name="Beiko R.G."/>
            <person name="Rosenstiel P."/>
            <person name="Hippler M."/>
            <person name="Laroche J."/>
        </authorList>
    </citation>
    <scope>NUCLEOTIDE SEQUENCE [LARGE SCALE GENOMIC DNA]</scope>
    <source>
        <strain evidence="2 3">CCMP1005</strain>
    </source>
</reference>
<dbReference type="eggNOG" id="ENOG502T3M9">
    <property type="taxonomic scope" value="Eukaryota"/>
</dbReference>
<feature type="region of interest" description="Disordered" evidence="1">
    <location>
        <begin position="112"/>
        <end position="141"/>
    </location>
</feature>
<feature type="compositionally biased region" description="Low complexity" evidence="1">
    <location>
        <begin position="1043"/>
        <end position="1057"/>
    </location>
</feature>
<organism evidence="2 3">
    <name type="scientific">Thalassiosira oceanica</name>
    <name type="common">Marine diatom</name>
    <dbReference type="NCBI Taxonomy" id="159749"/>
    <lineage>
        <taxon>Eukaryota</taxon>
        <taxon>Sar</taxon>
        <taxon>Stramenopiles</taxon>
        <taxon>Ochrophyta</taxon>
        <taxon>Bacillariophyta</taxon>
        <taxon>Coscinodiscophyceae</taxon>
        <taxon>Thalassiosirophycidae</taxon>
        <taxon>Thalassiosirales</taxon>
        <taxon>Thalassiosiraceae</taxon>
        <taxon>Thalassiosira</taxon>
    </lineage>
</organism>
<feature type="region of interest" description="Disordered" evidence="1">
    <location>
        <begin position="1018"/>
        <end position="1060"/>
    </location>
</feature>
<dbReference type="PANTHER" id="PTHR21113">
    <property type="entry name" value="AGAP001705-PA"/>
    <property type="match status" value="1"/>
</dbReference>
<feature type="region of interest" description="Disordered" evidence="1">
    <location>
        <begin position="1"/>
        <end position="71"/>
    </location>
</feature>
<feature type="compositionally biased region" description="Polar residues" evidence="1">
    <location>
        <begin position="56"/>
        <end position="70"/>
    </location>
</feature>
<dbReference type="EMBL" id="AGNL01045098">
    <property type="protein sequence ID" value="EJK49122.1"/>
    <property type="molecule type" value="Genomic_DNA"/>
</dbReference>
<protein>
    <submittedName>
        <fullName evidence="2">Uncharacterized protein</fullName>
    </submittedName>
</protein>
<sequence length="1349" mass="148147">MPLLGPSSPPGAVRSRYLEGDRSLPSLGPPTSLDPPCQRGERHCHSITARAEGVRTGQSGQQEAETSSWQRAKGSEVLDCLGRRGGKRGDEGIFIVGAARLTAENDLALKPRRGQELALKPRGKGERGSGREKAEGRKEKIGQKVMMTRIAVLAAALAAAPSVAPPTRDRPAPTAPPPRRSLQYNSCAARDAPPPSSLSSSRSVIDAAMSHIRRHRSTIEEGLFRSKPFWNATYTVPSTAYRYEDFESALKFMATTGVEDDAGRGRRKKFWLGPDNCNDDGYVVGLANVAAFLGQSAATVIANDTWCVLIFVNSSFVEEGLVRAWSFGVLGGDSALPRRALHRRVYRLKCQTHVGLSSPARILNIHTATSSTGSSWRPAWRIRGTVPLRGRPGPGVDGGGGLEVAGLAAAPRVPAAHGRRAVHGSLRHQGAGRGAEQGHGGPECSGQDGRGGVLLLVSRLCFTLGWICDDHKLRLPLLSIRHDSPRCATSAKRGRGALHTKGVCSLGKLNYYLGRKAEEGGRSAPYPDVDFCTNPEAICSDGRTMEMRWVVALFEWVDRVQSYDGGEGGDGWNYAAEVTKFATEADLLAGVEFETPSHFIDKVGGILEQGCPFPPCDRVRPQRLRLHKERKKQFVKALEGIGLPVKSDAFRETEAHLVKWKQEIEDDILRSRSPVDGKMYQSYRYHFPDFLVALRKMSEVGHGSSRFYIGQKADGTRNENSGMFNIALFLTYAVEMSVLDDACDEHNTQVVNGRYPVSNSCGQYGRSYQDMVCDGGSGGGSGGMECPLDPAQSFSAVTRALDDRAPQTFKCAPRSQFPVTGYWDAARIEEDHRTAFASEIGRTNVENCCWWGRGVFRNVTQGRCFYGQLNYHIGSRAASEGRPSLYPHIDFCSFPEAVSSFNARAGYSVSWQQELSGIIPFVVQICASEHTHELRWASGMFYWMDQVQSYKTFRFDFIERIDTHSIEIARGADLDEDLVLAVGCILKTGTTECRSNRDEVIDLFYKVWAVIGSFNHPTQSPTISSRPSASPTEYPTDRPVDEPTTSPTATSSPTLSPNVFETPSRNYVNTILTSLAERKAQIEEKMLPSEDRSLYTFKGFLQALKEIAEGAIEGKYFYVGSGARTNRVNRKRGLVNIAAFLAHTKTVAVWDNICDEQNTDGIDGKFPLSNACGQYGDSYQNYRCSVEETFMECPPDPSLQMSAVVPVGSASVVVGGAVTTPPPFFCGPREFFSFVGYYDSDSRTIQNNAPYANRAGRTDVQSCCWFCQNPQAVCSGESSFDLMWVTGLFMWIETVQLDPSYSELLRGFVDGEIEQESFIDSISEMLGGRDKRLRRLNFGDAIDALGINV</sequence>
<comment type="caution">
    <text evidence="2">The sequence shown here is derived from an EMBL/GenBank/DDBJ whole genome shotgun (WGS) entry which is preliminary data.</text>
</comment>
<evidence type="ECO:0000313" key="2">
    <source>
        <dbReference type="EMBL" id="EJK49122.1"/>
    </source>
</evidence>
<dbReference type="OMA" id="YHIGARA"/>
<feature type="region of interest" description="Disordered" evidence="1">
    <location>
        <begin position="418"/>
        <end position="447"/>
    </location>
</feature>
<gene>
    <name evidence="2" type="ORF">THAOC_32032</name>
</gene>
<evidence type="ECO:0000313" key="3">
    <source>
        <dbReference type="Proteomes" id="UP000266841"/>
    </source>
</evidence>
<proteinExistence type="predicted"/>
<dbReference type="Proteomes" id="UP000266841">
    <property type="component" value="Unassembled WGS sequence"/>
</dbReference>
<name>K0RR13_THAOC</name>